<evidence type="ECO:0000256" key="8">
    <source>
        <dbReference type="ARBA" id="ARBA00051284"/>
    </source>
</evidence>
<comment type="catalytic activity">
    <reaction evidence="6">
        <text>dopamine + (9Z)-octadecenoyl-CoA = N-(9Z-octadecanoyl)-dopamine + CoA + H(+)</text>
        <dbReference type="Rhea" id="RHEA:51380"/>
        <dbReference type="ChEBI" id="CHEBI:15378"/>
        <dbReference type="ChEBI" id="CHEBI:31883"/>
        <dbReference type="ChEBI" id="CHEBI:57287"/>
        <dbReference type="ChEBI" id="CHEBI:57387"/>
        <dbReference type="ChEBI" id="CHEBI:59905"/>
    </reaction>
    <physiologicalReaction direction="left-to-right" evidence="6">
        <dbReference type="Rhea" id="RHEA:51381"/>
    </physiologicalReaction>
</comment>
<protein>
    <recommendedName>
        <fullName evidence="5">aralkylamine N-acetyltransferase</fullName>
        <ecNumber evidence="5">2.3.1.87</ecNumber>
    </recommendedName>
</protein>
<evidence type="ECO:0000256" key="2">
    <source>
        <dbReference type="ARBA" id="ARBA00023315"/>
    </source>
</evidence>
<keyword evidence="1 14" id="KW-0808">Transferase</keyword>
<comment type="similarity">
    <text evidence="4">Belongs to the acetyltransferase family. AANAT subfamily.</text>
</comment>
<comment type="catalytic activity">
    <reaction evidence="10">
        <text>serotonin + (9Z)-octadecenoyl-CoA = N-(9Z-octadecenoyl)-serotonin + CoA + H(+)</text>
        <dbReference type="Rhea" id="RHEA:51392"/>
        <dbReference type="ChEBI" id="CHEBI:15378"/>
        <dbReference type="ChEBI" id="CHEBI:57287"/>
        <dbReference type="ChEBI" id="CHEBI:57387"/>
        <dbReference type="ChEBI" id="CHEBI:134064"/>
        <dbReference type="ChEBI" id="CHEBI:350546"/>
    </reaction>
    <physiologicalReaction direction="left-to-right" evidence="10">
        <dbReference type="Rhea" id="RHEA:51393"/>
    </physiologicalReaction>
</comment>
<dbReference type="EC" id="2.3.1.87" evidence="5"/>
<evidence type="ECO:0000256" key="7">
    <source>
        <dbReference type="ARBA" id="ARBA00050849"/>
    </source>
</evidence>
<proteinExistence type="evidence at transcript level"/>
<comment type="catalytic activity">
    <reaction evidence="7">
        <text>serotonin + octadecanoyl-CoA = N-octadecanoyl-serotonin + CoA + H(+)</text>
        <dbReference type="Rhea" id="RHEA:51400"/>
        <dbReference type="ChEBI" id="CHEBI:15378"/>
        <dbReference type="ChEBI" id="CHEBI:57287"/>
        <dbReference type="ChEBI" id="CHEBI:57394"/>
        <dbReference type="ChEBI" id="CHEBI:134065"/>
        <dbReference type="ChEBI" id="CHEBI:350546"/>
    </reaction>
    <physiologicalReaction direction="left-to-right" evidence="7">
        <dbReference type="Rhea" id="RHEA:51401"/>
    </physiologicalReaction>
</comment>
<comment type="catalytic activity">
    <reaction evidence="9">
        <text>dopamine + acetyl-CoA = N-acetyldopamine + CoA + H(+)</text>
        <dbReference type="Rhea" id="RHEA:51388"/>
        <dbReference type="ChEBI" id="CHEBI:15378"/>
        <dbReference type="ChEBI" id="CHEBI:57287"/>
        <dbReference type="ChEBI" id="CHEBI:57288"/>
        <dbReference type="ChEBI" id="CHEBI:59905"/>
        <dbReference type="ChEBI" id="CHEBI:125678"/>
    </reaction>
    <physiologicalReaction direction="left-to-right" evidence="9">
        <dbReference type="Rhea" id="RHEA:51389"/>
    </physiologicalReaction>
</comment>
<comment type="catalytic activity">
    <reaction evidence="13">
        <text>serotonin + acetyl-CoA = N-acetylserotonin + CoA + H(+)</text>
        <dbReference type="Rhea" id="RHEA:25217"/>
        <dbReference type="ChEBI" id="CHEBI:15378"/>
        <dbReference type="ChEBI" id="CHEBI:17697"/>
        <dbReference type="ChEBI" id="CHEBI:57287"/>
        <dbReference type="ChEBI" id="CHEBI:57288"/>
        <dbReference type="ChEBI" id="CHEBI:350546"/>
        <dbReference type="EC" id="2.3.1.87"/>
    </reaction>
    <physiologicalReaction direction="left-to-right" evidence="13">
        <dbReference type="Rhea" id="RHEA:25218"/>
    </physiologicalReaction>
</comment>
<name>A0A5C2A4A0_PLABI</name>
<evidence type="ECO:0000256" key="1">
    <source>
        <dbReference type="ARBA" id="ARBA00022679"/>
    </source>
</evidence>
<evidence type="ECO:0000256" key="3">
    <source>
        <dbReference type="ARBA" id="ARBA00037926"/>
    </source>
</evidence>
<evidence type="ECO:0000256" key="5">
    <source>
        <dbReference type="ARBA" id="ARBA00039114"/>
    </source>
</evidence>
<dbReference type="FunFam" id="3.40.630.30:FF:000046">
    <property type="entry name" value="Dopamine N-acetyltransferase"/>
    <property type="match status" value="1"/>
</dbReference>
<evidence type="ECO:0000256" key="6">
    <source>
        <dbReference type="ARBA" id="ARBA00050189"/>
    </source>
</evidence>
<keyword evidence="2" id="KW-0012">Acyltransferase</keyword>
<dbReference type="EMBL" id="MK426757">
    <property type="protein sequence ID" value="QEO33344.1"/>
    <property type="molecule type" value="mRNA"/>
</dbReference>
<evidence type="ECO:0000256" key="11">
    <source>
        <dbReference type="ARBA" id="ARBA00052178"/>
    </source>
</evidence>
<dbReference type="PANTHER" id="PTHR20905">
    <property type="entry name" value="N-ACETYLTRANSFERASE-RELATED"/>
    <property type="match status" value="1"/>
</dbReference>
<comment type="pathway">
    <text evidence="3">Aromatic compound metabolism; melatonin biosynthesis; melatonin from serotonin: step 1/2.</text>
</comment>
<dbReference type="Gene3D" id="3.40.630.30">
    <property type="match status" value="1"/>
</dbReference>
<dbReference type="CDD" id="cd04301">
    <property type="entry name" value="NAT_SF"/>
    <property type="match status" value="1"/>
</dbReference>
<evidence type="ECO:0000256" key="4">
    <source>
        <dbReference type="ARBA" id="ARBA00038182"/>
    </source>
</evidence>
<reference evidence="14" key="1">
    <citation type="journal article" date="2019" name="Int. J. Mol. Sci.">
        <title>Three Melanin Pathway Genes, TH, yellow, and aaNAT, Regulate Pigmentation in the Twin-Spotted Assassin Bug, Platymeris biguttatus (Linnaeus).</title>
        <authorList>
            <person name="Zhang Y."/>
            <person name="Li H."/>
            <person name="Du J."/>
            <person name="Zhang J."/>
            <person name="Shen J."/>
            <person name="Cai W."/>
        </authorList>
    </citation>
    <scope>NUCLEOTIDE SEQUENCE</scope>
</reference>
<dbReference type="GO" id="GO:0004059">
    <property type="term" value="F:aralkylamine N-acetyltransferase activity"/>
    <property type="evidence" value="ECO:0007669"/>
    <property type="project" value="UniProtKB-EC"/>
</dbReference>
<dbReference type="InterPro" id="IPR016181">
    <property type="entry name" value="Acyl_CoA_acyltransferase"/>
</dbReference>
<evidence type="ECO:0000256" key="10">
    <source>
        <dbReference type="ARBA" id="ARBA00051823"/>
    </source>
</evidence>
<gene>
    <name evidence="14" type="primary">aaNAT</name>
</gene>
<comment type="catalytic activity">
    <reaction evidence="11">
        <text>serotonin + hexadecanoyl-CoA = N-hexadecanoyl-serotonin + CoA + H(+)</text>
        <dbReference type="Rhea" id="RHEA:51384"/>
        <dbReference type="ChEBI" id="CHEBI:15378"/>
        <dbReference type="ChEBI" id="CHEBI:57287"/>
        <dbReference type="ChEBI" id="CHEBI:57379"/>
        <dbReference type="ChEBI" id="CHEBI:134059"/>
        <dbReference type="ChEBI" id="CHEBI:350546"/>
    </reaction>
    <physiologicalReaction direction="left-to-right" evidence="11">
        <dbReference type="Rhea" id="RHEA:51385"/>
    </physiologicalReaction>
</comment>
<organism evidence="14">
    <name type="scientific">Platymeris biguttatus</name>
    <name type="common">Two-spotted assassin bug</name>
    <dbReference type="NCBI Taxonomy" id="2588089"/>
    <lineage>
        <taxon>Eukaryota</taxon>
        <taxon>Metazoa</taxon>
        <taxon>Ecdysozoa</taxon>
        <taxon>Arthropoda</taxon>
        <taxon>Hexapoda</taxon>
        <taxon>Insecta</taxon>
        <taxon>Pterygota</taxon>
        <taxon>Neoptera</taxon>
        <taxon>Paraneoptera</taxon>
        <taxon>Hemiptera</taxon>
        <taxon>Heteroptera</taxon>
        <taxon>Panheteroptera</taxon>
        <taxon>Cimicomorpha</taxon>
        <taxon>Reduviidae</taxon>
        <taxon>Platymeris</taxon>
    </lineage>
</organism>
<dbReference type="AlphaFoldDB" id="A0A5C2A4A0"/>
<evidence type="ECO:0000256" key="13">
    <source>
        <dbReference type="ARBA" id="ARBA00052491"/>
    </source>
</evidence>
<dbReference type="PANTHER" id="PTHR20905:SF1">
    <property type="entry name" value="AT07410P-RELATED"/>
    <property type="match status" value="1"/>
</dbReference>
<dbReference type="SUPFAM" id="SSF55729">
    <property type="entry name" value="Acyl-CoA N-acyltransferases (Nat)"/>
    <property type="match status" value="1"/>
</dbReference>
<evidence type="ECO:0000256" key="9">
    <source>
        <dbReference type="ARBA" id="ARBA00051711"/>
    </source>
</evidence>
<evidence type="ECO:0000256" key="12">
    <source>
        <dbReference type="ARBA" id="ARBA00052335"/>
    </source>
</evidence>
<accession>A0A5C2A4A0</accession>
<comment type="catalytic activity">
    <reaction evidence="8">
        <text>serotonin + (5Z,8Z,11Z,14Z)-eicosatetraenoyl-CoA = N-[(5Z,8Z,11Z,14Z)-eicosatetraenoyl]-serotonin + CoA + H(+)</text>
        <dbReference type="Rhea" id="RHEA:51396"/>
        <dbReference type="ChEBI" id="CHEBI:15378"/>
        <dbReference type="ChEBI" id="CHEBI:57287"/>
        <dbReference type="ChEBI" id="CHEBI:57368"/>
        <dbReference type="ChEBI" id="CHEBI:132255"/>
        <dbReference type="ChEBI" id="CHEBI:350546"/>
    </reaction>
    <physiologicalReaction direction="left-to-right" evidence="8">
        <dbReference type="Rhea" id="RHEA:51397"/>
    </physiologicalReaction>
</comment>
<comment type="catalytic activity">
    <reaction evidence="12">
        <text>dopamine + hexadecanoyl-CoA = N-hexadecanoyl-dopamine + CoA + H(+)</text>
        <dbReference type="Rhea" id="RHEA:51376"/>
        <dbReference type="ChEBI" id="CHEBI:15378"/>
        <dbReference type="ChEBI" id="CHEBI:57287"/>
        <dbReference type="ChEBI" id="CHEBI:57379"/>
        <dbReference type="ChEBI" id="CHEBI:59905"/>
        <dbReference type="ChEBI" id="CHEBI:134058"/>
    </reaction>
    <physiologicalReaction direction="left-to-right" evidence="12">
        <dbReference type="Rhea" id="RHEA:51377"/>
    </physiologicalReaction>
</comment>
<sequence>METINSEIKSLSSPFIVNDKKELLVQKGKMEDKGYRIVTMTERDTNDAIMFLRKFFFHDEPLNVCVGLLDEPGSTCQELEDYCSISIPDGLSLKAVSPTDEIIAVCINGSLTRENNKVDAMIEEVNSCKNQKFKKILNLITSVNIQSDIFGQFPKINSMAEVRVLSVDDAYRGKGIAKACIERTRVLAKEKGYDLLKLDCTSHYSALAVSSLGGYSCVYTLNYSDHVDEDGKPVFVPELPHSCVKTFVCSLK</sequence>
<evidence type="ECO:0000313" key="14">
    <source>
        <dbReference type="EMBL" id="QEO33344.1"/>
    </source>
</evidence>